<feature type="transmembrane region" description="Helical" evidence="1">
    <location>
        <begin position="432"/>
        <end position="449"/>
    </location>
</feature>
<evidence type="ECO:0000313" key="3">
    <source>
        <dbReference type="Proteomes" id="UP000190229"/>
    </source>
</evidence>
<feature type="transmembrane region" description="Helical" evidence="1">
    <location>
        <begin position="272"/>
        <end position="302"/>
    </location>
</feature>
<feature type="transmembrane region" description="Helical" evidence="1">
    <location>
        <begin position="314"/>
        <end position="332"/>
    </location>
</feature>
<dbReference type="Proteomes" id="UP000190229">
    <property type="component" value="Unassembled WGS sequence"/>
</dbReference>
<feature type="transmembrane region" description="Helical" evidence="1">
    <location>
        <begin position="65"/>
        <end position="84"/>
    </location>
</feature>
<organism evidence="2 3">
    <name type="scientific">Ferroacidibacillus organovorans</name>
    <dbReference type="NCBI Taxonomy" id="1765683"/>
    <lineage>
        <taxon>Bacteria</taxon>
        <taxon>Bacillati</taxon>
        <taxon>Bacillota</taxon>
        <taxon>Bacilli</taxon>
        <taxon>Bacillales</taxon>
        <taxon>Alicyclobacillaceae</taxon>
        <taxon>Ferroacidibacillus</taxon>
    </lineage>
</organism>
<accession>A0A1V4ESG4</accession>
<gene>
    <name evidence="2" type="ORF">B2M26_09465</name>
</gene>
<proteinExistence type="predicted"/>
<feature type="transmembrane region" description="Helical" evidence="1">
    <location>
        <begin position="6"/>
        <end position="24"/>
    </location>
</feature>
<keyword evidence="1" id="KW-0812">Transmembrane</keyword>
<feature type="transmembrane region" description="Helical" evidence="1">
    <location>
        <begin position="372"/>
        <end position="390"/>
    </location>
</feature>
<feature type="transmembrane region" description="Helical" evidence="1">
    <location>
        <begin position="220"/>
        <end position="241"/>
    </location>
</feature>
<evidence type="ECO:0000313" key="2">
    <source>
        <dbReference type="EMBL" id="OPG15831.1"/>
    </source>
</evidence>
<sequence>MIATLLFFVTVIGIGLLLDPFFAHMHRLERLGLAILCGSVLLPFLLFFASAYLHILPLAKTGVGVFFRSGVTVLALASIARFLLSEIRALRAPGRSRSAPRKKRRVQISVMISTLSLIAFAFFVVIGIHTRLFGWDEYSYWMYAAKVLTVTGGDIHALLPNAYGSYPPGFPELAAWNDALQGDVSIQHAKWMAPLYFLGALTLEWGLFKRYQTSTSRILIILALTVWGCQSYDLFTILAYGEMPYVDLYTPGVIYLAFSMRSKDMRDLNTGVILLLFSAFLRVDGWIVAGFTLVLFFLFNARQVLTAVRAKKRLLAYACAALPILLWNLYLLHHPTLAGWGTRLTLSRVDARLPWPFMSRVLGAMWMTVSNLRVYPIMAVYPLLIGYALVKRNRALWFLLAVVLTQFAYLFTAYMTVFSSFEALHASSLDRYLLRVDPLISAGLFFALYDEKTTRVWATMSQARRRAG</sequence>
<feature type="transmembrane region" description="Helical" evidence="1">
    <location>
        <begin position="397"/>
        <end position="420"/>
    </location>
</feature>
<dbReference type="AlphaFoldDB" id="A0A1V4ESG4"/>
<keyword evidence="1" id="KW-1133">Transmembrane helix</keyword>
<protein>
    <submittedName>
        <fullName evidence="2">Uncharacterized protein</fullName>
    </submittedName>
</protein>
<evidence type="ECO:0000256" key="1">
    <source>
        <dbReference type="SAM" id="Phobius"/>
    </source>
</evidence>
<comment type="caution">
    <text evidence="2">The sequence shown here is derived from an EMBL/GenBank/DDBJ whole genome shotgun (WGS) entry which is preliminary data.</text>
</comment>
<name>A0A1V4ESG4_9BACL</name>
<keyword evidence="1" id="KW-0472">Membrane</keyword>
<feature type="transmembrane region" description="Helical" evidence="1">
    <location>
        <begin position="31"/>
        <end position="53"/>
    </location>
</feature>
<feature type="transmembrane region" description="Helical" evidence="1">
    <location>
        <begin position="105"/>
        <end position="128"/>
    </location>
</feature>
<reference evidence="2 3" key="1">
    <citation type="submission" date="2017-02" db="EMBL/GenBank/DDBJ databases">
        <title>Draft genome of Acidibacillus ferrooxidans Huett2.</title>
        <authorList>
            <person name="Schopf S."/>
        </authorList>
    </citation>
    <scope>NUCLEOTIDE SEQUENCE [LARGE SCALE GENOMIC DNA]</scope>
    <source>
        <strain evidence="2 3">Huett2</strain>
    </source>
</reference>
<keyword evidence="3" id="KW-1185">Reference proteome</keyword>
<dbReference type="EMBL" id="MWPS01000026">
    <property type="protein sequence ID" value="OPG15831.1"/>
    <property type="molecule type" value="Genomic_DNA"/>
</dbReference>
<dbReference type="RefSeq" id="WP_079290887.1">
    <property type="nucleotide sequence ID" value="NZ_MWPS01000026.1"/>
</dbReference>